<accession>X1D8X0</accession>
<dbReference type="Pfam" id="PF03931">
    <property type="entry name" value="Skp1_POZ"/>
    <property type="match status" value="1"/>
</dbReference>
<dbReference type="GO" id="GO:0006511">
    <property type="term" value="P:ubiquitin-dependent protein catabolic process"/>
    <property type="evidence" value="ECO:0007669"/>
    <property type="project" value="InterPro"/>
</dbReference>
<sequence length="143" mass="15945">MAARSSDYTIKIIVKNEQIVEAPRDIARKSITIVNMIDDIGETDKPIVLSNISEETLKFLIAKMTGNSWDNLKIDNTEELIDILNGADYLELDKAIINLIAEALVNLVSKNIDQNLTSIAELKPLFSDNIPDTVFYTYISSAI</sequence>
<evidence type="ECO:0000313" key="2">
    <source>
        <dbReference type="EMBL" id="GAG92881.1"/>
    </source>
</evidence>
<dbReference type="Gene3D" id="3.30.710.10">
    <property type="entry name" value="Potassium Channel Kv1.1, Chain A"/>
    <property type="match status" value="1"/>
</dbReference>
<organism evidence="2">
    <name type="scientific">marine sediment metagenome</name>
    <dbReference type="NCBI Taxonomy" id="412755"/>
    <lineage>
        <taxon>unclassified sequences</taxon>
        <taxon>metagenomes</taxon>
        <taxon>ecological metagenomes</taxon>
    </lineage>
</organism>
<feature type="non-terminal residue" evidence="2">
    <location>
        <position position="143"/>
    </location>
</feature>
<proteinExistence type="predicted"/>
<dbReference type="InterPro" id="IPR011333">
    <property type="entry name" value="SKP1/BTB/POZ_sf"/>
</dbReference>
<dbReference type="AlphaFoldDB" id="X1D8X0"/>
<feature type="domain" description="SKP1 component POZ" evidence="1">
    <location>
        <begin position="10"/>
        <end position="58"/>
    </location>
</feature>
<dbReference type="InterPro" id="IPR001232">
    <property type="entry name" value="SKP1-like"/>
</dbReference>
<gene>
    <name evidence="2" type="ORF">S01H4_42688</name>
</gene>
<dbReference type="InterPro" id="IPR016073">
    <property type="entry name" value="Skp1_comp_POZ"/>
</dbReference>
<reference evidence="2" key="1">
    <citation type="journal article" date="2014" name="Front. Microbiol.">
        <title>High frequency of phylogenetically diverse reductive dehalogenase-homologous genes in deep subseafloor sedimentary metagenomes.</title>
        <authorList>
            <person name="Kawai M."/>
            <person name="Futagami T."/>
            <person name="Toyoda A."/>
            <person name="Takaki Y."/>
            <person name="Nishi S."/>
            <person name="Hori S."/>
            <person name="Arai W."/>
            <person name="Tsubouchi T."/>
            <person name="Morono Y."/>
            <person name="Uchiyama I."/>
            <person name="Ito T."/>
            <person name="Fujiyama A."/>
            <person name="Inagaki F."/>
            <person name="Takami H."/>
        </authorList>
    </citation>
    <scope>NUCLEOTIDE SEQUENCE</scope>
    <source>
        <strain evidence="2">Expedition CK06-06</strain>
    </source>
</reference>
<protein>
    <recommendedName>
        <fullName evidence="1">SKP1 component POZ domain-containing protein</fullName>
    </recommendedName>
</protein>
<name>X1D8X0_9ZZZZ</name>
<comment type="caution">
    <text evidence="2">The sequence shown here is derived from an EMBL/GenBank/DDBJ whole genome shotgun (WGS) entry which is preliminary data.</text>
</comment>
<dbReference type="EMBL" id="BART01023469">
    <property type="protein sequence ID" value="GAG92881.1"/>
    <property type="molecule type" value="Genomic_DNA"/>
</dbReference>
<dbReference type="SMART" id="SM00512">
    <property type="entry name" value="Skp1"/>
    <property type="match status" value="1"/>
</dbReference>
<evidence type="ECO:0000259" key="1">
    <source>
        <dbReference type="Pfam" id="PF03931"/>
    </source>
</evidence>
<dbReference type="SUPFAM" id="SSF54695">
    <property type="entry name" value="POZ domain"/>
    <property type="match status" value="1"/>
</dbReference>